<dbReference type="GO" id="GO:0004519">
    <property type="term" value="F:endonuclease activity"/>
    <property type="evidence" value="ECO:0007669"/>
    <property type="project" value="UniProtKB-KW"/>
</dbReference>
<accession>A0ABT6FDY2</accession>
<dbReference type="EMBL" id="JARRAG010000002">
    <property type="protein sequence ID" value="MDG3005759.1"/>
    <property type="molecule type" value="Genomic_DNA"/>
</dbReference>
<dbReference type="PANTHER" id="PTHR34107">
    <property type="entry name" value="SLL0198 PROTEIN-RELATED"/>
    <property type="match status" value="1"/>
</dbReference>
<protein>
    <submittedName>
        <fullName evidence="2">Uma2 family endonuclease</fullName>
    </submittedName>
</protein>
<dbReference type="CDD" id="cd06260">
    <property type="entry name" value="DUF820-like"/>
    <property type="match status" value="1"/>
</dbReference>
<organism evidence="2 3">
    <name type="scientific">Paludisphaera mucosa</name>
    <dbReference type="NCBI Taxonomy" id="3030827"/>
    <lineage>
        <taxon>Bacteria</taxon>
        <taxon>Pseudomonadati</taxon>
        <taxon>Planctomycetota</taxon>
        <taxon>Planctomycetia</taxon>
        <taxon>Isosphaerales</taxon>
        <taxon>Isosphaeraceae</taxon>
        <taxon>Paludisphaera</taxon>
    </lineage>
</organism>
<evidence type="ECO:0000313" key="2">
    <source>
        <dbReference type="EMBL" id="MDG3005759.1"/>
    </source>
</evidence>
<sequence>MASVTRTSATIDDLRREKGKAELIAGRIVQLMPTGRKPSRVAFRIARGLDDFAQAAGQGEAFADNTGYAVPELGSGRRSFAPAASYHQGPLVGDDMRFVDGPPTFAVEVRSENDYGEAAEEAMAAKRADYLEAGTLVVWDVDLLAAGVRKHRSDSPDQPEVFSAGQEADAEPAVPGWRMAVDRIFA</sequence>
<keyword evidence="2" id="KW-0255">Endonuclease</keyword>
<reference evidence="2 3" key="1">
    <citation type="submission" date="2023-03" db="EMBL/GenBank/DDBJ databases">
        <title>Paludisphaera mucosa sp. nov. a novel planctomycete from northern fen.</title>
        <authorList>
            <person name="Ivanova A."/>
        </authorList>
    </citation>
    <scope>NUCLEOTIDE SEQUENCE [LARGE SCALE GENOMIC DNA]</scope>
    <source>
        <strain evidence="2 3">Pla2</strain>
    </source>
</reference>
<dbReference type="PANTHER" id="PTHR34107:SF4">
    <property type="entry name" value="SLL1222 PROTEIN"/>
    <property type="match status" value="1"/>
</dbReference>
<dbReference type="Pfam" id="PF05685">
    <property type="entry name" value="Uma2"/>
    <property type="match status" value="1"/>
</dbReference>
<comment type="caution">
    <text evidence="2">The sequence shown here is derived from an EMBL/GenBank/DDBJ whole genome shotgun (WGS) entry which is preliminary data.</text>
</comment>
<feature type="domain" description="Putative restriction endonuclease" evidence="1">
    <location>
        <begin position="16"/>
        <end position="181"/>
    </location>
</feature>
<dbReference type="SUPFAM" id="SSF52980">
    <property type="entry name" value="Restriction endonuclease-like"/>
    <property type="match status" value="1"/>
</dbReference>
<gene>
    <name evidence="2" type="ORF">PZE19_18380</name>
</gene>
<evidence type="ECO:0000259" key="1">
    <source>
        <dbReference type="Pfam" id="PF05685"/>
    </source>
</evidence>
<keyword evidence="2" id="KW-0540">Nuclease</keyword>
<evidence type="ECO:0000313" key="3">
    <source>
        <dbReference type="Proteomes" id="UP001216907"/>
    </source>
</evidence>
<dbReference type="Gene3D" id="3.90.1570.10">
    <property type="entry name" value="tt1808, chain A"/>
    <property type="match status" value="1"/>
</dbReference>
<name>A0ABT6FDY2_9BACT</name>
<keyword evidence="2" id="KW-0378">Hydrolase</keyword>
<dbReference type="Proteomes" id="UP001216907">
    <property type="component" value="Unassembled WGS sequence"/>
</dbReference>
<keyword evidence="3" id="KW-1185">Reference proteome</keyword>
<dbReference type="InterPro" id="IPR011335">
    <property type="entry name" value="Restrct_endonuc-II-like"/>
</dbReference>
<dbReference type="InterPro" id="IPR008538">
    <property type="entry name" value="Uma2"/>
</dbReference>
<dbReference type="RefSeq" id="WP_277862089.1">
    <property type="nucleotide sequence ID" value="NZ_JARRAG010000002.1"/>
</dbReference>
<proteinExistence type="predicted"/>
<dbReference type="InterPro" id="IPR012296">
    <property type="entry name" value="Nuclease_put_TT1808"/>
</dbReference>